<evidence type="ECO:0008006" key="3">
    <source>
        <dbReference type="Google" id="ProtNLM"/>
    </source>
</evidence>
<organism evidence="1 2">
    <name type="scientific">Tomitella cavernea</name>
    <dbReference type="NCBI Taxonomy" id="1387982"/>
    <lineage>
        <taxon>Bacteria</taxon>
        <taxon>Bacillati</taxon>
        <taxon>Actinomycetota</taxon>
        <taxon>Actinomycetes</taxon>
        <taxon>Mycobacteriales</taxon>
        <taxon>Tomitella</taxon>
    </lineage>
</organism>
<sequence length="279" mass="28511">MSVKKFAGASAAGIASVVLVLGGAGVAGALPGAGSLGSLTGSVGGDQCGTTVVTPEAMGDWATPRDETPAAIVAAGANDADFGNGVLTFPEDSAEKPGTSLYNEVKIPLSDLLDDEGKAEVFQFDYTTSGQAPALQLRIVGANYNESMAESDAASGAKHFESGFATIVWSPAAADGSWKKADTTGSDQFWVTRSIDGTETLPELNRGPGNMDTLENIIARNPDATLIGYGVQQTRENDSTDVKVDNFTIGCQVTDFEVTAPGPFGSLAGLFGSVGSSEQ</sequence>
<evidence type="ECO:0000313" key="1">
    <source>
        <dbReference type="EMBL" id="GAA4811349.1"/>
    </source>
</evidence>
<proteinExistence type="predicted"/>
<dbReference type="RefSeq" id="WP_200172712.1">
    <property type="nucleotide sequence ID" value="NZ_BAABKQ010000001.1"/>
</dbReference>
<keyword evidence="2" id="KW-1185">Reference proteome</keyword>
<protein>
    <recommendedName>
        <fullName evidence="3">Secreted protein</fullName>
    </recommendedName>
</protein>
<name>A0ABP9CHH2_9ACTN</name>
<dbReference type="EMBL" id="BAABKQ010000001">
    <property type="protein sequence ID" value="GAA4811349.1"/>
    <property type="molecule type" value="Genomic_DNA"/>
</dbReference>
<gene>
    <name evidence="1" type="ORF">GCM10023353_14860</name>
</gene>
<accession>A0ABP9CHH2</accession>
<dbReference type="Proteomes" id="UP001500839">
    <property type="component" value="Unassembled WGS sequence"/>
</dbReference>
<reference evidence="2" key="1">
    <citation type="journal article" date="2019" name="Int. J. Syst. Evol. Microbiol.">
        <title>The Global Catalogue of Microorganisms (GCM) 10K type strain sequencing project: providing services to taxonomists for standard genome sequencing and annotation.</title>
        <authorList>
            <consortium name="The Broad Institute Genomics Platform"/>
            <consortium name="The Broad Institute Genome Sequencing Center for Infectious Disease"/>
            <person name="Wu L."/>
            <person name="Ma J."/>
        </authorList>
    </citation>
    <scope>NUCLEOTIDE SEQUENCE [LARGE SCALE GENOMIC DNA]</scope>
    <source>
        <strain evidence="2">JCM 18542</strain>
    </source>
</reference>
<comment type="caution">
    <text evidence="1">The sequence shown here is derived from an EMBL/GenBank/DDBJ whole genome shotgun (WGS) entry which is preliminary data.</text>
</comment>
<evidence type="ECO:0000313" key="2">
    <source>
        <dbReference type="Proteomes" id="UP001500839"/>
    </source>
</evidence>